<evidence type="ECO:0000259" key="6">
    <source>
        <dbReference type="Pfam" id="PF04893"/>
    </source>
</evidence>
<sequence length="201" mass="22591">MTFRYLWGLLYQPALTWAMIRDTPCSMGACYARHVLILPLIPAISAYFGMTQIGWKMGFIQNSVFLTPESALPMAVLSWLAMVAGVFFMAYMLRWMSSTYAANPNFTQCILLALYIVSPLMLSGFMFIYPMLWINLLLALPALTYTIYLLYLGLPIVMQIPEERGFLFSSAILMVGLIVLVAMLAMTALLWGYGLAPNFTS</sequence>
<evidence type="ECO:0000256" key="1">
    <source>
        <dbReference type="ARBA" id="ARBA00004141"/>
    </source>
</evidence>
<keyword evidence="4 5" id="KW-0472">Membrane</keyword>
<keyword evidence="3 5" id="KW-1133">Transmembrane helix</keyword>
<dbReference type="AlphaFoldDB" id="A0A1H6FES0"/>
<protein>
    <submittedName>
        <fullName evidence="7">Inner membrane protein YohC</fullName>
    </submittedName>
</protein>
<keyword evidence="2 5" id="KW-0812">Transmembrane</keyword>
<feature type="transmembrane region" description="Helical" evidence="5">
    <location>
        <begin position="133"/>
        <end position="154"/>
    </location>
</feature>
<feature type="transmembrane region" description="Helical" evidence="5">
    <location>
        <begin position="166"/>
        <end position="193"/>
    </location>
</feature>
<accession>A0A1H6FES0</accession>
<reference evidence="7 8" key="1">
    <citation type="submission" date="2016-10" db="EMBL/GenBank/DDBJ databases">
        <authorList>
            <person name="de Groot N.N."/>
        </authorList>
    </citation>
    <scope>NUCLEOTIDE SEQUENCE [LARGE SCALE GENOMIC DNA]</scope>
    <source>
        <strain evidence="7">MBHS1</strain>
    </source>
</reference>
<evidence type="ECO:0000256" key="5">
    <source>
        <dbReference type="SAM" id="Phobius"/>
    </source>
</evidence>
<evidence type="ECO:0000256" key="4">
    <source>
        <dbReference type="ARBA" id="ARBA00023136"/>
    </source>
</evidence>
<dbReference type="OrthoDB" id="9808452at2"/>
<evidence type="ECO:0000313" key="8">
    <source>
        <dbReference type="Proteomes" id="UP000236724"/>
    </source>
</evidence>
<dbReference type="Proteomes" id="UP000236724">
    <property type="component" value="Unassembled WGS sequence"/>
</dbReference>
<evidence type="ECO:0000256" key="3">
    <source>
        <dbReference type="ARBA" id="ARBA00022989"/>
    </source>
</evidence>
<feature type="domain" description="Yip1" evidence="6">
    <location>
        <begin position="7"/>
        <end position="183"/>
    </location>
</feature>
<comment type="subcellular location">
    <subcellularLocation>
        <location evidence="1">Membrane</location>
        <topology evidence="1">Multi-pass membrane protein</topology>
    </subcellularLocation>
</comment>
<dbReference type="InterPro" id="IPR006977">
    <property type="entry name" value="Yip1_dom"/>
</dbReference>
<evidence type="ECO:0000256" key="2">
    <source>
        <dbReference type="ARBA" id="ARBA00022692"/>
    </source>
</evidence>
<feature type="transmembrane region" description="Helical" evidence="5">
    <location>
        <begin position="105"/>
        <end position="127"/>
    </location>
</feature>
<name>A0A1H6FES0_9GAMM</name>
<proteinExistence type="predicted"/>
<evidence type="ECO:0000313" key="7">
    <source>
        <dbReference type="EMBL" id="SEH07911.1"/>
    </source>
</evidence>
<dbReference type="Pfam" id="PF04893">
    <property type="entry name" value="Yip1"/>
    <property type="match status" value="1"/>
</dbReference>
<dbReference type="GO" id="GO:0016020">
    <property type="term" value="C:membrane"/>
    <property type="evidence" value="ECO:0007669"/>
    <property type="project" value="UniProtKB-SubCell"/>
</dbReference>
<feature type="transmembrane region" description="Helical" evidence="5">
    <location>
        <begin position="70"/>
        <end position="93"/>
    </location>
</feature>
<gene>
    <name evidence="7" type="primary">yohC</name>
    <name evidence="7" type="ORF">MBHS_03798</name>
</gene>
<dbReference type="RefSeq" id="WP_103921506.1">
    <property type="nucleotide sequence ID" value="NZ_FMSV02000542.1"/>
</dbReference>
<dbReference type="EMBL" id="FMSV02000542">
    <property type="protein sequence ID" value="SEH07911.1"/>
    <property type="molecule type" value="Genomic_DNA"/>
</dbReference>
<feature type="transmembrane region" description="Helical" evidence="5">
    <location>
        <begin position="31"/>
        <end position="50"/>
    </location>
</feature>
<keyword evidence="8" id="KW-1185">Reference proteome</keyword>
<organism evidence="7 8">
    <name type="scientific">Candidatus Venteria ishoeyi</name>
    <dbReference type="NCBI Taxonomy" id="1899563"/>
    <lineage>
        <taxon>Bacteria</taxon>
        <taxon>Pseudomonadati</taxon>
        <taxon>Pseudomonadota</taxon>
        <taxon>Gammaproteobacteria</taxon>
        <taxon>Thiotrichales</taxon>
        <taxon>Thiotrichaceae</taxon>
        <taxon>Venteria</taxon>
    </lineage>
</organism>